<feature type="non-terminal residue" evidence="1">
    <location>
        <position position="60"/>
    </location>
</feature>
<protein>
    <submittedName>
        <fullName evidence="1">Uncharacterized protein</fullName>
    </submittedName>
</protein>
<sequence length="60" mass="6958">MIQSINKKAKLKKQKESPIEILLKLKEFQEGERFLESVPVNNLGENSNKCLVDEEEADKR</sequence>
<comment type="caution">
    <text evidence="1">The sequence shown here is derived from an EMBL/GenBank/DDBJ whole genome shotgun (WGS) entry which is preliminary data.</text>
</comment>
<dbReference type="AlphaFoldDB" id="A0AAN8P433"/>
<name>A0AAN8P433_POLSC</name>
<organism evidence="1 2">
    <name type="scientific">Polyplax serrata</name>
    <name type="common">Common mouse louse</name>
    <dbReference type="NCBI Taxonomy" id="468196"/>
    <lineage>
        <taxon>Eukaryota</taxon>
        <taxon>Metazoa</taxon>
        <taxon>Ecdysozoa</taxon>
        <taxon>Arthropoda</taxon>
        <taxon>Hexapoda</taxon>
        <taxon>Insecta</taxon>
        <taxon>Pterygota</taxon>
        <taxon>Neoptera</taxon>
        <taxon>Paraneoptera</taxon>
        <taxon>Psocodea</taxon>
        <taxon>Troctomorpha</taxon>
        <taxon>Phthiraptera</taxon>
        <taxon>Anoplura</taxon>
        <taxon>Polyplacidae</taxon>
        <taxon>Polyplax</taxon>
    </lineage>
</organism>
<dbReference type="EMBL" id="JAWJWE010000010">
    <property type="protein sequence ID" value="KAK6630666.1"/>
    <property type="molecule type" value="Genomic_DNA"/>
</dbReference>
<gene>
    <name evidence="1" type="ORF">RUM43_014651</name>
</gene>
<accession>A0AAN8P433</accession>
<proteinExistence type="predicted"/>
<dbReference type="Proteomes" id="UP001372834">
    <property type="component" value="Unassembled WGS sequence"/>
</dbReference>
<evidence type="ECO:0000313" key="1">
    <source>
        <dbReference type="EMBL" id="KAK6630666.1"/>
    </source>
</evidence>
<evidence type="ECO:0000313" key="2">
    <source>
        <dbReference type="Proteomes" id="UP001372834"/>
    </source>
</evidence>
<reference evidence="1 2" key="1">
    <citation type="submission" date="2023-10" db="EMBL/GenBank/DDBJ databases">
        <title>Genomes of two closely related lineages of the louse Polyplax serrata with different host specificities.</title>
        <authorList>
            <person name="Martinu J."/>
            <person name="Tarabai H."/>
            <person name="Stefka J."/>
            <person name="Hypsa V."/>
        </authorList>
    </citation>
    <scope>NUCLEOTIDE SEQUENCE [LARGE SCALE GENOMIC DNA]</scope>
    <source>
        <strain evidence="1">HR10_N</strain>
    </source>
</reference>